<keyword evidence="1" id="KW-0472">Membrane</keyword>
<dbReference type="Proteomes" id="UP001168528">
    <property type="component" value="Unassembled WGS sequence"/>
</dbReference>
<feature type="transmembrane region" description="Helical" evidence="1">
    <location>
        <begin position="12"/>
        <end position="27"/>
    </location>
</feature>
<evidence type="ECO:0008006" key="4">
    <source>
        <dbReference type="Google" id="ProtNLM"/>
    </source>
</evidence>
<keyword evidence="1" id="KW-0812">Transmembrane</keyword>
<sequence>MSAQHTLQSSRVNYLLLYIPWFIALLLEVHPIISYTIAWLGSFMIFYISMSGKVQPLPNDLPIIGQLMRPVFITQLVFIGYLAITSVFFFLELNGYYYFEKQPHSDIDKSKIALASLCQRYYCLAHASFTYGILLGMKYNLKPKWTIKSFSYSSLMLKLSAGFTTLAFISHLIPGFVQFAIKLEELSFVSAVLSLALAIPEGKKISTLISSGIFAVNMVNAFLSGWKEQIIVPLIMLGVYLYPYYKQTVTLTLPVLLALFFIFIPTYNNIFRGIARSGETDSEMAAKIAIEAIRSGEEDLGSNNWKFLTGRLSEIGMFVDYVERVPRDVDFYGLLIIKQSIESMIPRALWSGKPITEELVMQRVWDIGIVDRNSIVSAKPPLITDGYLSGGAIGIVLLAVLLGYTASKISVLCENLFGGYLIGTGLMYTGLFQIFWRGNCFEFMLNSVFWSYVLLHFLFFAGRYFGLITRNI</sequence>
<dbReference type="NCBIfam" id="NF046084">
    <property type="entry name" value="XrtY_assoc_Wzy"/>
    <property type="match status" value="1"/>
</dbReference>
<feature type="transmembrane region" description="Helical" evidence="1">
    <location>
        <begin position="155"/>
        <end position="173"/>
    </location>
</feature>
<keyword evidence="1" id="KW-1133">Transmembrane helix</keyword>
<feature type="transmembrane region" description="Helical" evidence="1">
    <location>
        <begin position="71"/>
        <end position="91"/>
    </location>
</feature>
<protein>
    <recommendedName>
        <fullName evidence="4">Oligosaccharide repeat unit polymerase</fullName>
    </recommendedName>
</protein>
<name>A0ABT8RDL4_9BACT</name>
<feature type="transmembrane region" description="Helical" evidence="1">
    <location>
        <begin position="448"/>
        <end position="466"/>
    </location>
</feature>
<reference evidence="2" key="1">
    <citation type="submission" date="2023-07" db="EMBL/GenBank/DDBJ databases">
        <title>The genome sequence of Rhodocytophaga aerolata KACC 12507.</title>
        <authorList>
            <person name="Zhang X."/>
        </authorList>
    </citation>
    <scope>NUCLEOTIDE SEQUENCE</scope>
    <source>
        <strain evidence="2">KACC 12507</strain>
    </source>
</reference>
<keyword evidence="3" id="KW-1185">Reference proteome</keyword>
<feature type="transmembrane region" description="Helical" evidence="1">
    <location>
        <begin position="416"/>
        <end position="436"/>
    </location>
</feature>
<feature type="transmembrane region" description="Helical" evidence="1">
    <location>
        <begin position="386"/>
        <end position="404"/>
    </location>
</feature>
<comment type="caution">
    <text evidence="2">The sequence shown here is derived from an EMBL/GenBank/DDBJ whole genome shotgun (WGS) entry which is preliminary data.</text>
</comment>
<evidence type="ECO:0000256" key="1">
    <source>
        <dbReference type="SAM" id="Phobius"/>
    </source>
</evidence>
<feature type="transmembrane region" description="Helical" evidence="1">
    <location>
        <begin position="229"/>
        <end position="245"/>
    </location>
</feature>
<organism evidence="2 3">
    <name type="scientific">Rhodocytophaga aerolata</name>
    <dbReference type="NCBI Taxonomy" id="455078"/>
    <lineage>
        <taxon>Bacteria</taxon>
        <taxon>Pseudomonadati</taxon>
        <taxon>Bacteroidota</taxon>
        <taxon>Cytophagia</taxon>
        <taxon>Cytophagales</taxon>
        <taxon>Rhodocytophagaceae</taxon>
        <taxon>Rhodocytophaga</taxon>
    </lineage>
</organism>
<gene>
    <name evidence="2" type="ORF">Q0590_26215</name>
</gene>
<accession>A0ABT8RDL4</accession>
<evidence type="ECO:0000313" key="2">
    <source>
        <dbReference type="EMBL" id="MDO1449801.1"/>
    </source>
</evidence>
<evidence type="ECO:0000313" key="3">
    <source>
        <dbReference type="Proteomes" id="UP001168528"/>
    </source>
</evidence>
<feature type="transmembrane region" description="Helical" evidence="1">
    <location>
        <begin position="252"/>
        <end position="270"/>
    </location>
</feature>
<dbReference type="RefSeq" id="WP_302040604.1">
    <property type="nucleotide sequence ID" value="NZ_JAUKPO010000022.1"/>
</dbReference>
<dbReference type="EMBL" id="JAUKPO010000022">
    <property type="protein sequence ID" value="MDO1449801.1"/>
    <property type="molecule type" value="Genomic_DNA"/>
</dbReference>
<proteinExistence type="predicted"/>